<dbReference type="STRING" id="573370.DMR_23690"/>
<organism evidence="1 2">
    <name type="scientific">Solidesulfovibrio magneticus (strain ATCC 700980 / DSM 13731 / RS-1)</name>
    <name type="common">Desulfovibrio magneticus</name>
    <dbReference type="NCBI Taxonomy" id="573370"/>
    <lineage>
        <taxon>Bacteria</taxon>
        <taxon>Pseudomonadati</taxon>
        <taxon>Thermodesulfobacteriota</taxon>
        <taxon>Desulfovibrionia</taxon>
        <taxon>Desulfovibrionales</taxon>
        <taxon>Desulfovibrionaceae</taxon>
        <taxon>Solidesulfovibrio</taxon>
    </lineage>
</organism>
<dbReference type="KEGG" id="dma:DMR_23690"/>
<dbReference type="Proteomes" id="UP000009071">
    <property type="component" value="Chromosome"/>
</dbReference>
<sequence length="102" mass="11275">MNSAQTEILRAIFAKPTAKNIPFASIVSLLLALGCDMIEGAGSRVRFVKGNAVLLFHRPHPAKEAKPYQVKDARNFLVALGISPDKEPKYEPHDLQGLRRSH</sequence>
<reference evidence="1 2" key="1">
    <citation type="journal article" date="2009" name="Genome Res.">
        <title>Whole genome sequence of Desulfovibrio magneticus strain RS-1 revealed common gene clusters in magnetotactic bacteria.</title>
        <authorList>
            <person name="Nakazawa H."/>
            <person name="Arakaki A."/>
            <person name="Narita-Yamada S."/>
            <person name="Yashiro I."/>
            <person name="Jinno K."/>
            <person name="Aoki N."/>
            <person name="Tsuruyama A."/>
            <person name="Okamura Y."/>
            <person name="Tanikawa S."/>
            <person name="Fujita N."/>
            <person name="Takeyama H."/>
            <person name="Matsunaga T."/>
        </authorList>
    </citation>
    <scope>NUCLEOTIDE SEQUENCE [LARGE SCALE GENOMIC DNA]</scope>
    <source>
        <strain evidence="2">ATCC 700980 / DSM 13731 / RS-1</strain>
    </source>
</reference>
<dbReference type="Pfam" id="PF07927">
    <property type="entry name" value="HicA_toxin"/>
    <property type="match status" value="1"/>
</dbReference>
<dbReference type="OrthoDB" id="73001at2"/>
<dbReference type="InterPro" id="IPR012933">
    <property type="entry name" value="HicA_mRNA_interferase"/>
</dbReference>
<protein>
    <recommendedName>
        <fullName evidence="3">Type II toxin-antitoxin system HicA family toxin</fullName>
    </recommendedName>
</protein>
<dbReference type="AlphaFoldDB" id="C4XT56"/>
<proteinExistence type="predicted"/>
<dbReference type="EMBL" id="AP010904">
    <property type="protein sequence ID" value="BAH75860.1"/>
    <property type="molecule type" value="Genomic_DNA"/>
</dbReference>
<keyword evidence="2" id="KW-1185">Reference proteome</keyword>
<evidence type="ECO:0000313" key="1">
    <source>
        <dbReference type="EMBL" id="BAH75860.1"/>
    </source>
</evidence>
<dbReference type="HOGENOM" id="CLU_164851_0_0_7"/>
<name>C4XT56_SOLM1</name>
<gene>
    <name evidence="1" type="ordered locus">DMR_23690</name>
</gene>
<dbReference type="GO" id="GO:0003729">
    <property type="term" value="F:mRNA binding"/>
    <property type="evidence" value="ECO:0007669"/>
    <property type="project" value="InterPro"/>
</dbReference>
<dbReference type="eggNOG" id="ENOG5032SSN">
    <property type="taxonomic scope" value="Bacteria"/>
</dbReference>
<evidence type="ECO:0008006" key="3">
    <source>
        <dbReference type="Google" id="ProtNLM"/>
    </source>
</evidence>
<accession>C4XT56</accession>
<dbReference type="RefSeq" id="WP_015861041.1">
    <property type="nucleotide sequence ID" value="NC_012796.1"/>
</dbReference>
<evidence type="ECO:0000313" key="2">
    <source>
        <dbReference type="Proteomes" id="UP000009071"/>
    </source>
</evidence>